<evidence type="ECO:0000313" key="5">
    <source>
        <dbReference type="Proteomes" id="UP001550739"/>
    </source>
</evidence>
<dbReference type="InterPro" id="IPR012338">
    <property type="entry name" value="Beta-lactam/transpept-like"/>
</dbReference>
<comment type="caution">
    <text evidence="4">The sequence shown here is derived from an EMBL/GenBank/DDBJ whole genome shotgun (WGS) entry which is preliminary data.</text>
</comment>
<dbReference type="SUPFAM" id="SSF56601">
    <property type="entry name" value="beta-lactamase/transpeptidase-like"/>
    <property type="match status" value="1"/>
</dbReference>
<dbReference type="EC" id="3.4.16.4" evidence="4"/>
<protein>
    <submittedName>
        <fullName evidence="4">D-alanyl-D-alanine carboxypeptidase/D-alanyl-D-alanine-endopeptidase</fullName>
        <ecNumber evidence="4">3.4.16.4</ecNumber>
    </submittedName>
</protein>
<dbReference type="Pfam" id="PF02113">
    <property type="entry name" value="Peptidase_S13"/>
    <property type="match status" value="2"/>
</dbReference>
<dbReference type="NCBIfam" id="TIGR00666">
    <property type="entry name" value="PBP4"/>
    <property type="match status" value="1"/>
</dbReference>
<keyword evidence="4" id="KW-0121">Carboxypeptidase</keyword>
<dbReference type="Gene3D" id="3.50.80.20">
    <property type="entry name" value="D-Ala-D-Ala carboxypeptidase C, peptidase S13"/>
    <property type="match status" value="1"/>
</dbReference>
<feature type="region of interest" description="Disordered" evidence="3">
    <location>
        <begin position="1"/>
        <end position="27"/>
    </location>
</feature>
<name>A0ABV2ZL54_9ACTN</name>
<dbReference type="PANTHER" id="PTHR30023">
    <property type="entry name" value="D-ALANYL-D-ALANINE CARBOXYPEPTIDASE"/>
    <property type="match status" value="1"/>
</dbReference>
<dbReference type="Gene3D" id="3.40.710.10">
    <property type="entry name" value="DD-peptidase/beta-lactamase superfamily"/>
    <property type="match status" value="2"/>
</dbReference>
<sequence length="457" mass="47365">MNDITAETPVNSFVPGGRRRHRKAKQSSTGVRRAIVLALAVPVTSAALAGPSAFAAEKGIGTTAKDTAPSQGLDADDQQMVTNLETRVLDQRLGANVSGVVLDADSDSTLWDHNGATAMMPASNVKLATSTAALTVLGPHHRFTTKVVYGNGTLTLIGGGDRTLTTADLTELAKTAVAGLKAAGLTTVKVAVDDSLFPEPTLANGWNTGYYPDSVAPVRALVVDGHGVEDTSLDAGQVFAQQLATAGVTVDGAVGRATASKGDVPVARHTSAPLSDIVHTMLKTSDNNMAETLLRMTALGAGRQATFEDGTQVVRQVLSQRYGVSLDHFEMYDGSGLSRADRIPAATLADILELLTESRYAHTLGSILDGLPVSGEAGSTLGPEWGRFDDVNSKCAVGKVHAKTGTLTGAIALSGLTQGKDGKWKVFSFIENGSTANPNDIKDAMDGLAATVNGCWA</sequence>
<dbReference type="GO" id="GO:0009002">
    <property type="term" value="F:serine-type D-Ala-D-Ala carboxypeptidase activity"/>
    <property type="evidence" value="ECO:0007669"/>
    <property type="project" value="UniProtKB-EC"/>
</dbReference>
<accession>A0ABV2ZL54</accession>
<evidence type="ECO:0000256" key="3">
    <source>
        <dbReference type="SAM" id="MobiDB-lite"/>
    </source>
</evidence>
<dbReference type="RefSeq" id="WP_334582940.1">
    <property type="nucleotide sequence ID" value="NZ_JBEZVE010000011.1"/>
</dbReference>
<dbReference type="Proteomes" id="UP001550739">
    <property type="component" value="Unassembled WGS sequence"/>
</dbReference>
<evidence type="ECO:0000256" key="1">
    <source>
        <dbReference type="ARBA" id="ARBA00006096"/>
    </source>
</evidence>
<evidence type="ECO:0000256" key="2">
    <source>
        <dbReference type="ARBA" id="ARBA00022801"/>
    </source>
</evidence>
<organism evidence="4 5">
    <name type="scientific">Streptomyces sp. 900129855</name>
    <dbReference type="NCBI Taxonomy" id="3155129"/>
    <lineage>
        <taxon>Bacteria</taxon>
        <taxon>Bacillati</taxon>
        <taxon>Actinomycetota</taxon>
        <taxon>Actinomycetes</taxon>
        <taxon>Kitasatosporales</taxon>
        <taxon>Streptomycetaceae</taxon>
        <taxon>Streptomyces</taxon>
    </lineage>
</organism>
<reference evidence="4 5" key="1">
    <citation type="submission" date="2024-06" db="EMBL/GenBank/DDBJ databases">
        <title>The Natural Products Discovery Center: Release of the First 8490 Sequenced Strains for Exploring Actinobacteria Biosynthetic Diversity.</title>
        <authorList>
            <person name="Kalkreuter E."/>
            <person name="Kautsar S.A."/>
            <person name="Yang D."/>
            <person name="Bader C.D."/>
            <person name="Teijaro C.N."/>
            <person name="Fluegel L."/>
            <person name="Davis C.M."/>
            <person name="Simpson J.R."/>
            <person name="Lauterbach L."/>
            <person name="Steele A.D."/>
            <person name="Gui C."/>
            <person name="Meng S."/>
            <person name="Li G."/>
            <person name="Viehrig K."/>
            <person name="Ye F."/>
            <person name="Su P."/>
            <person name="Kiefer A.F."/>
            <person name="Nichols A."/>
            <person name="Cepeda A.J."/>
            <person name="Yan W."/>
            <person name="Fan B."/>
            <person name="Jiang Y."/>
            <person name="Adhikari A."/>
            <person name="Zheng C.-J."/>
            <person name="Schuster L."/>
            <person name="Cowan T.M."/>
            <person name="Smanski M.J."/>
            <person name="Chevrette M.G."/>
            <person name="De Carvalho L.P.S."/>
            <person name="Shen B."/>
        </authorList>
    </citation>
    <scope>NUCLEOTIDE SEQUENCE [LARGE SCALE GENOMIC DNA]</scope>
    <source>
        <strain evidence="4 5">NPDC033843</strain>
    </source>
</reference>
<dbReference type="InterPro" id="IPR000667">
    <property type="entry name" value="Peptidase_S13"/>
</dbReference>
<keyword evidence="2 4" id="KW-0378">Hydrolase</keyword>
<keyword evidence="4" id="KW-0645">Protease</keyword>
<comment type="similarity">
    <text evidence="1">Belongs to the peptidase S13 family.</text>
</comment>
<dbReference type="PRINTS" id="PR00922">
    <property type="entry name" value="DADACBPTASE3"/>
</dbReference>
<keyword evidence="5" id="KW-1185">Reference proteome</keyword>
<proteinExistence type="inferred from homology"/>
<evidence type="ECO:0000313" key="4">
    <source>
        <dbReference type="EMBL" id="MEU3783282.1"/>
    </source>
</evidence>
<dbReference type="EMBL" id="JBEZVE010000011">
    <property type="protein sequence ID" value="MEU3783282.1"/>
    <property type="molecule type" value="Genomic_DNA"/>
</dbReference>
<dbReference type="PANTHER" id="PTHR30023:SF0">
    <property type="entry name" value="PENICILLIN-SENSITIVE CARBOXYPEPTIDASE A"/>
    <property type="match status" value="1"/>
</dbReference>
<gene>
    <name evidence="4" type="primary">dacB</name>
    <name evidence="4" type="ORF">AB0E89_22505</name>
</gene>